<organism evidence="4 5">
    <name type="scientific">Umboniibacter marinipuniceus</name>
    <dbReference type="NCBI Taxonomy" id="569599"/>
    <lineage>
        <taxon>Bacteria</taxon>
        <taxon>Pseudomonadati</taxon>
        <taxon>Pseudomonadota</taxon>
        <taxon>Gammaproteobacteria</taxon>
        <taxon>Cellvibrionales</taxon>
        <taxon>Cellvibrionaceae</taxon>
        <taxon>Umboniibacter</taxon>
    </lineage>
</organism>
<dbReference type="PANTHER" id="PTHR43464">
    <property type="entry name" value="METHYLTRANSFERASE"/>
    <property type="match status" value="1"/>
</dbReference>
<gene>
    <name evidence="3" type="primary">cmoB</name>
    <name evidence="4" type="ORF">DFR27_1841</name>
</gene>
<dbReference type="AlphaFoldDB" id="A0A3M0A2I9"/>
<dbReference type="Proteomes" id="UP000267187">
    <property type="component" value="Unassembled WGS sequence"/>
</dbReference>
<keyword evidence="2 3" id="KW-0819">tRNA processing</keyword>
<sequence length="319" mass="36093">MIDFNNALKAMTDAGVNPWPGLAEQLSARFNQQRYGDLPRWLDALDQLPELPVDTRRTDLDTVTVSGSEQVDLRDQLMQFHPWRKGPFSLFGTHIDTEWRSDWKWQRLAPHLSPLGGRKVLDVGCGSGYHCWRSHGAGAAFTLGIDPTPLFNVQFRVLQKYLGYQNVQVLPLGIEDLPAKLHCFDTTFSMGVLYHRKSPIDHLIELRDTLRPGGELVLETLVVDGPEGYSLVPSGRYAKMGNVWFLPSVATLTNWLEKVRFKNVRVVDLNTTSTEEQRTTDWMTYHSLANFLDPEDSTKTLEGYPAPKRTVVIAEAPTN</sequence>
<dbReference type="EMBL" id="REFJ01000004">
    <property type="protein sequence ID" value="RMA79401.1"/>
    <property type="molecule type" value="Genomic_DNA"/>
</dbReference>
<dbReference type="EC" id="2.5.1.-" evidence="3"/>
<dbReference type="Gene3D" id="3.40.50.150">
    <property type="entry name" value="Vaccinia Virus protein VP39"/>
    <property type="match status" value="1"/>
</dbReference>
<dbReference type="PANTHER" id="PTHR43464:SF95">
    <property type="entry name" value="TRNA U34 CARBOXYMETHYLTRANSFERASE"/>
    <property type="match status" value="1"/>
</dbReference>
<dbReference type="OrthoDB" id="9773188at2"/>
<feature type="binding site" evidence="3">
    <location>
        <position position="85"/>
    </location>
    <ligand>
        <name>carboxy-S-adenosyl-L-methionine</name>
        <dbReference type="ChEBI" id="CHEBI:134278"/>
    </ligand>
</feature>
<name>A0A3M0A2I9_9GAMM</name>
<proteinExistence type="inferred from homology"/>
<evidence type="ECO:0000256" key="1">
    <source>
        <dbReference type="ARBA" id="ARBA00022679"/>
    </source>
</evidence>
<dbReference type="CDD" id="cd02440">
    <property type="entry name" value="AdoMet_MTases"/>
    <property type="match status" value="1"/>
</dbReference>
<keyword evidence="4" id="KW-0489">Methyltransferase</keyword>
<comment type="function">
    <text evidence="3">Catalyzes carboxymethyl transfer from carboxy-S-adenosyl-L-methionine (Cx-SAM) to 5-hydroxyuridine (ho5U) to form 5-carboxymethoxyuridine (cmo5U) at position 34 in tRNAs.</text>
</comment>
<feature type="binding site" evidence="3">
    <location>
        <position position="190"/>
    </location>
    <ligand>
        <name>carboxy-S-adenosyl-L-methionine</name>
        <dbReference type="ChEBI" id="CHEBI:134278"/>
    </ligand>
</feature>
<dbReference type="NCBIfam" id="TIGR00452">
    <property type="entry name" value="tRNA 5-methoxyuridine(34)/uridine 5-oxyacetic acid(34) synthase CmoB"/>
    <property type="match status" value="1"/>
</dbReference>
<keyword evidence="1 3" id="KW-0808">Transferase</keyword>
<comment type="caution">
    <text evidence="4">The sequence shown here is derived from an EMBL/GenBank/DDBJ whole genome shotgun (WGS) entry which is preliminary data.</text>
</comment>
<feature type="binding site" evidence="3">
    <location>
        <position position="194"/>
    </location>
    <ligand>
        <name>carboxy-S-adenosyl-L-methionine</name>
        <dbReference type="ChEBI" id="CHEBI:134278"/>
    </ligand>
</feature>
<evidence type="ECO:0000313" key="4">
    <source>
        <dbReference type="EMBL" id="RMA79401.1"/>
    </source>
</evidence>
<feature type="binding site" evidence="3">
    <location>
        <position position="99"/>
    </location>
    <ligand>
        <name>carboxy-S-adenosyl-L-methionine</name>
        <dbReference type="ChEBI" id="CHEBI:134278"/>
    </ligand>
</feature>
<feature type="binding site" evidence="3">
    <location>
        <begin position="174"/>
        <end position="175"/>
    </location>
    <ligand>
        <name>carboxy-S-adenosyl-L-methionine</name>
        <dbReference type="ChEBI" id="CHEBI:134278"/>
    </ligand>
</feature>
<feature type="binding site" evidence="3">
    <location>
        <position position="124"/>
    </location>
    <ligand>
        <name>carboxy-S-adenosyl-L-methionine</name>
        <dbReference type="ChEBI" id="CHEBI:134278"/>
    </ligand>
</feature>
<dbReference type="GO" id="GO:0016765">
    <property type="term" value="F:transferase activity, transferring alkyl or aryl (other than methyl) groups"/>
    <property type="evidence" value="ECO:0007669"/>
    <property type="project" value="UniProtKB-UniRule"/>
</dbReference>
<evidence type="ECO:0000256" key="2">
    <source>
        <dbReference type="ARBA" id="ARBA00022694"/>
    </source>
</evidence>
<feature type="binding site" evidence="3">
    <location>
        <position position="309"/>
    </location>
    <ligand>
        <name>carboxy-S-adenosyl-L-methionine</name>
        <dbReference type="ChEBI" id="CHEBI:134278"/>
    </ligand>
</feature>
<dbReference type="GO" id="GO:0032259">
    <property type="term" value="P:methylation"/>
    <property type="evidence" value="ECO:0007669"/>
    <property type="project" value="UniProtKB-KW"/>
</dbReference>
<dbReference type="GO" id="GO:0002098">
    <property type="term" value="P:tRNA wobble uridine modification"/>
    <property type="evidence" value="ECO:0007669"/>
    <property type="project" value="InterPro"/>
</dbReference>
<comment type="catalytic activity">
    <reaction evidence="3">
        <text>carboxy-S-adenosyl-L-methionine + 5-hydroxyuridine(34) in tRNA = 5-carboxymethoxyuridine(34) in tRNA + S-adenosyl-L-homocysteine + H(+)</text>
        <dbReference type="Rhea" id="RHEA:52848"/>
        <dbReference type="Rhea" id="RHEA-COMP:13381"/>
        <dbReference type="Rhea" id="RHEA-COMP:13383"/>
        <dbReference type="ChEBI" id="CHEBI:15378"/>
        <dbReference type="ChEBI" id="CHEBI:57856"/>
        <dbReference type="ChEBI" id="CHEBI:134278"/>
        <dbReference type="ChEBI" id="CHEBI:136877"/>
        <dbReference type="ChEBI" id="CHEBI:136879"/>
    </reaction>
</comment>
<dbReference type="InterPro" id="IPR010017">
    <property type="entry name" value="CmoB"/>
</dbReference>
<comment type="similarity">
    <text evidence="3">Belongs to the class I-like SAM-binding methyltransferase superfamily. CmoB family.</text>
</comment>
<dbReference type="Pfam" id="PF08003">
    <property type="entry name" value="Methyltransf_9"/>
    <property type="match status" value="1"/>
</dbReference>
<feature type="binding site" evidence="3">
    <location>
        <begin position="146"/>
        <end position="148"/>
    </location>
    <ligand>
        <name>carboxy-S-adenosyl-L-methionine</name>
        <dbReference type="ChEBI" id="CHEBI:134278"/>
    </ligand>
</feature>
<reference evidence="4 5" key="1">
    <citation type="submission" date="2018-10" db="EMBL/GenBank/DDBJ databases">
        <title>Genomic Encyclopedia of Type Strains, Phase IV (KMG-IV): sequencing the most valuable type-strain genomes for metagenomic binning, comparative biology and taxonomic classification.</title>
        <authorList>
            <person name="Goeker M."/>
        </authorList>
    </citation>
    <scope>NUCLEOTIDE SEQUENCE [LARGE SCALE GENOMIC DNA]</scope>
    <source>
        <strain evidence="4 5">DSM 25080</strain>
    </source>
</reference>
<dbReference type="RefSeq" id="WP_121877157.1">
    <property type="nucleotide sequence ID" value="NZ_REFJ01000004.1"/>
</dbReference>
<dbReference type="InterPro" id="IPR027555">
    <property type="entry name" value="Mo5U34_MeTrfas-like"/>
</dbReference>
<dbReference type="SUPFAM" id="SSF53335">
    <property type="entry name" value="S-adenosyl-L-methionine-dependent methyltransferases"/>
    <property type="match status" value="1"/>
</dbReference>
<keyword evidence="5" id="KW-1185">Reference proteome</keyword>
<dbReference type="NCBIfam" id="NF011650">
    <property type="entry name" value="PRK15068.1"/>
    <property type="match status" value="1"/>
</dbReference>
<evidence type="ECO:0000313" key="5">
    <source>
        <dbReference type="Proteomes" id="UP000267187"/>
    </source>
</evidence>
<evidence type="ECO:0000256" key="3">
    <source>
        <dbReference type="HAMAP-Rule" id="MF_01590"/>
    </source>
</evidence>
<feature type="binding site" evidence="3">
    <location>
        <position position="104"/>
    </location>
    <ligand>
        <name>carboxy-S-adenosyl-L-methionine</name>
        <dbReference type="ChEBI" id="CHEBI:134278"/>
    </ligand>
</feature>
<accession>A0A3M0A2I9</accession>
<dbReference type="GO" id="GO:0008168">
    <property type="term" value="F:methyltransferase activity"/>
    <property type="evidence" value="ECO:0007669"/>
    <property type="project" value="UniProtKB-KW"/>
</dbReference>
<dbReference type="HAMAP" id="MF_01590">
    <property type="entry name" value="tRNA_carboxymethyltr_CmoB"/>
    <property type="match status" value="1"/>
</dbReference>
<protein>
    <recommendedName>
        <fullName evidence="3">tRNA U34 carboxymethyltransferase</fullName>
        <ecNumber evidence="3">2.5.1.-</ecNumber>
    </recommendedName>
</protein>
<comment type="subunit">
    <text evidence="3">Homotetramer.</text>
</comment>
<dbReference type="InterPro" id="IPR029063">
    <property type="entry name" value="SAM-dependent_MTases_sf"/>
</dbReference>